<dbReference type="Gene3D" id="3.90.550.10">
    <property type="entry name" value="Spore Coat Polysaccharide Biosynthesis Protein SpsA, Chain A"/>
    <property type="match status" value="1"/>
</dbReference>
<keyword evidence="5" id="KW-0614">Plasmid</keyword>
<dbReference type="Pfam" id="PF00535">
    <property type="entry name" value="Glycos_transf_2"/>
    <property type="match status" value="1"/>
</dbReference>
<keyword evidence="2 5" id="KW-0808">Transferase</keyword>
<dbReference type="Proteomes" id="UP000437575">
    <property type="component" value="Unassembled WGS sequence"/>
</dbReference>
<dbReference type="EMBL" id="WKKZ01000004">
    <property type="protein sequence ID" value="MSE04384.1"/>
    <property type="molecule type" value="Genomic_DNA"/>
</dbReference>
<dbReference type="EMBL" id="WKKZ01001603">
    <property type="protein sequence ID" value="MSE07029.1"/>
    <property type="molecule type" value="Genomic_DNA"/>
</dbReference>
<dbReference type="InterPro" id="IPR001173">
    <property type="entry name" value="Glyco_trans_2-like"/>
</dbReference>
<dbReference type="AlphaFoldDB" id="A0A6A8LZ09"/>
<geneLocation type="plasmid" evidence="5">
    <name>unnamed03</name>
</geneLocation>
<dbReference type="GO" id="GO:0016757">
    <property type="term" value="F:glycosyltransferase activity"/>
    <property type="evidence" value="ECO:0007669"/>
    <property type="project" value="UniProtKB-KW"/>
</dbReference>
<evidence type="ECO:0000313" key="8">
    <source>
        <dbReference type="Proteomes" id="UP000467635"/>
    </source>
</evidence>
<accession>A0A6A8LZ09</accession>
<evidence type="ECO:0000313" key="5">
    <source>
        <dbReference type="EMBL" id="MSE07029.1"/>
    </source>
</evidence>
<organism evidence="5 7">
    <name type="scientific">Ligilactobacillus salivarius</name>
    <dbReference type="NCBI Taxonomy" id="1624"/>
    <lineage>
        <taxon>Bacteria</taxon>
        <taxon>Bacillati</taxon>
        <taxon>Bacillota</taxon>
        <taxon>Bacilli</taxon>
        <taxon>Lactobacillales</taxon>
        <taxon>Lactobacillaceae</taxon>
        <taxon>Ligilactobacillus</taxon>
    </lineage>
</organism>
<evidence type="ECO:0000259" key="3">
    <source>
        <dbReference type="Pfam" id="PF00535"/>
    </source>
</evidence>
<evidence type="ECO:0000313" key="4">
    <source>
        <dbReference type="EMBL" id="MSE04384.1"/>
    </source>
</evidence>
<dbReference type="SUPFAM" id="SSF53448">
    <property type="entry name" value="Nucleotide-diphospho-sugar transferases"/>
    <property type="match status" value="1"/>
</dbReference>
<dbReference type="CDD" id="cd00761">
    <property type="entry name" value="Glyco_tranf_GTA_type"/>
    <property type="match status" value="1"/>
</dbReference>
<dbReference type="InterPro" id="IPR029044">
    <property type="entry name" value="Nucleotide-diphossugar_trans"/>
</dbReference>
<evidence type="ECO:0000313" key="6">
    <source>
        <dbReference type="EMBL" id="MSE07645.1"/>
    </source>
</evidence>
<dbReference type="Proteomes" id="UP000467635">
    <property type="component" value="Unassembled WGS sequence"/>
</dbReference>
<protein>
    <submittedName>
        <fullName evidence="5">Glycosyltransferase</fullName>
    </submittedName>
</protein>
<reference evidence="7 8" key="1">
    <citation type="submission" date="2019-11" db="EMBL/GenBank/DDBJ databases">
        <title>Draft Genome Sequence of Plant Growth-Promoting Rhizosphere-Associated Bacteria.</title>
        <authorList>
            <person name="Vasilyev I.Y."/>
            <person name="Radchenko V."/>
            <person name="Ilnitskaya E.V."/>
        </authorList>
    </citation>
    <scope>NUCLEOTIDE SEQUENCE [LARGE SCALE GENOMIC DNA]</scope>
    <source>
        <strain evidence="6 8">VRA_01-1sq_f</strain>
        <strain evidence="5 7">VRA_1sq_f</strain>
        <plasmid evidence="5">unnamed03</plasmid>
    </source>
</reference>
<dbReference type="PANTHER" id="PTHR22916:SF51">
    <property type="entry name" value="GLYCOSYLTRANSFERASE EPSH-RELATED"/>
    <property type="match status" value="1"/>
</dbReference>
<evidence type="ECO:0000256" key="2">
    <source>
        <dbReference type="ARBA" id="ARBA00022679"/>
    </source>
</evidence>
<evidence type="ECO:0000256" key="1">
    <source>
        <dbReference type="ARBA" id="ARBA00022676"/>
    </source>
</evidence>
<comment type="caution">
    <text evidence="5">The sequence shown here is derived from an EMBL/GenBank/DDBJ whole genome shotgun (WGS) entry which is preliminary data.</text>
</comment>
<gene>
    <name evidence="6" type="ORF">GKC33_02580</name>
    <name evidence="4" type="ORF">GKC34_00625</name>
    <name evidence="5" type="ORF">GKC34_15280</name>
</gene>
<dbReference type="PANTHER" id="PTHR22916">
    <property type="entry name" value="GLYCOSYLTRANSFERASE"/>
    <property type="match status" value="1"/>
</dbReference>
<keyword evidence="1" id="KW-0328">Glycosyltransferase</keyword>
<name>A0A6A8LZ09_9LACO</name>
<sequence length="305" mass="35649">MVKVSVGVTIYNVEEYLKECLDSIMSQTFKNFEVIMVDDGSTDNSFIICQEYVARDSRFKLIHQANKGKGQAGAKNACLKHMTGEFITWVDSDDVIDNNYLERLLEVQTETGADIVRCVRKHIRDGDVYYIKGYEDGFTNTDGIFNLTLKDALDNALDNHLGTIEFWGELIPRKLYKGLILSQGVIHEDQGNKFKLYLRSKKNVLLLEQLYAYRIRQGSIMDVSRKEKDSLSERLYDLKVCTFNWNKLMYYVDIANYKVDETREACLKRLDRMPAEVNLSEDDAKIYREVVNRYKQKLQRYWNIR</sequence>
<proteinExistence type="predicted"/>
<feature type="domain" description="Glycosyltransferase 2-like" evidence="3">
    <location>
        <begin position="5"/>
        <end position="144"/>
    </location>
</feature>
<evidence type="ECO:0000313" key="7">
    <source>
        <dbReference type="Proteomes" id="UP000437575"/>
    </source>
</evidence>
<dbReference type="EMBL" id="WKKX01000058">
    <property type="protein sequence ID" value="MSE07645.1"/>
    <property type="molecule type" value="Genomic_DNA"/>
</dbReference>